<name>A0A0E0CU85_9ORYZ</name>
<dbReference type="AlphaFoldDB" id="A0A0E0CU85"/>
<dbReference type="Gramene" id="OMERI03G01360.1">
    <property type="protein sequence ID" value="OMERI03G01360.1"/>
    <property type="gene ID" value="OMERI03G01360"/>
</dbReference>
<organism evidence="1">
    <name type="scientific">Oryza meridionalis</name>
    <dbReference type="NCBI Taxonomy" id="40149"/>
    <lineage>
        <taxon>Eukaryota</taxon>
        <taxon>Viridiplantae</taxon>
        <taxon>Streptophyta</taxon>
        <taxon>Embryophyta</taxon>
        <taxon>Tracheophyta</taxon>
        <taxon>Spermatophyta</taxon>
        <taxon>Magnoliopsida</taxon>
        <taxon>Liliopsida</taxon>
        <taxon>Poales</taxon>
        <taxon>Poaceae</taxon>
        <taxon>BOP clade</taxon>
        <taxon>Oryzoideae</taxon>
        <taxon>Oryzeae</taxon>
        <taxon>Oryzinae</taxon>
        <taxon>Oryza</taxon>
    </lineage>
</organism>
<dbReference type="Proteomes" id="UP000008021">
    <property type="component" value="Chromosome 3"/>
</dbReference>
<evidence type="ECO:0000313" key="2">
    <source>
        <dbReference type="Proteomes" id="UP000008021"/>
    </source>
</evidence>
<dbReference type="HOGENOM" id="CLU_2964829_0_0_1"/>
<sequence>MHVWGIGTRTSVLQRGSGDSELVGDPRGTGLQERRSLMAVASWIGAKRRGGYWLRRYAT</sequence>
<keyword evidence="2" id="KW-1185">Reference proteome</keyword>
<accession>A0A0E0CU85</accession>
<reference evidence="1" key="1">
    <citation type="submission" date="2015-04" db="UniProtKB">
        <authorList>
            <consortium name="EnsemblPlants"/>
        </authorList>
    </citation>
    <scope>IDENTIFICATION</scope>
</reference>
<dbReference type="EnsemblPlants" id="OMERI03G01360.1">
    <property type="protein sequence ID" value="OMERI03G01360.1"/>
    <property type="gene ID" value="OMERI03G01360"/>
</dbReference>
<reference evidence="1" key="2">
    <citation type="submission" date="2018-05" db="EMBL/GenBank/DDBJ databases">
        <title>OmerRS3 (Oryza meridionalis Reference Sequence Version 3).</title>
        <authorList>
            <person name="Zhang J."/>
            <person name="Kudrna D."/>
            <person name="Lee S."/>
            <person name="Talag J."/>
            <person name="Welchert J."/>
            <person name="Wing R.A."/>
        </authorList>
    </citation>
    <scope>NUCLEOTIDE SEQUENCE [LARGE SCALE GENOMIC DNA]</scope>
    <source>
        <strain evidence="1">cv. OR44</strain>
    </source>
</reference>
<proteinExistence type="predicted"/>
<protein>
    <submittedName>
        <fullName evidence="1">Uncharacterized protein</fullName>
    </submittedName>
</protein>
<evidence type="ECO:0000313" key="1">
    <source>
        <dbReference type="EnsemblPlants" id="OMERI03G01360.1"/>
    </source>
</evidence>